<sequence length="219" mass="26090">MIIKDLLNMVTVEDLMNDEWDKKDIELFKKLSMLEPAKLDKEIYFKYSFLDFDFYCITSQEIIDMELTYFSFNEILSFHISESIERLECKDDFLSVIWYLLKSITYLGKALDEETRKKYVEFNNRNNYRYTRDKTIEHVFTCLDIFFISDIDGQVIMVALSIIGILLWRLAMSGYNRFSILIAVILVSYIILGNLISSIQQKMIDEKVRKRDSFLMARE</sequence>
<keyword evidence="1" id="KW-0812">Transmembrane</keyword>
<keyword evidence="1" id="KW-0472">Membrane</keyword>
<feature type="transmembrane region" description="Helical" evidence="1">
    <location>
        <begin position="155"/>
        <end position="172"/>
    </location>
</feature>
<organism evidence="2 3">
    <name type="scientific">Tissierella carlieri</name>
    <dbReference type="NCBI Taxonomy" id="689904"/>
    <lineage>
        <taxon>Bacteria</taxon>
        <taxon>Bacillati</taxon>
        <taxon>Bacillota</taxon>
        <taxon>Tissierellia</taxon>
        <taxon>Tissierellales</taxon>
        <taxon>Tissierellaceae</taxon>
        <taxon>Tissierella</taxon>
    </lineage>
</organism>
<protein>
    <submittedName>
        <fullName evidence="2">Uncharacterized protein</fullName>
    </submittedName>
</protein>
<dbReference type="EMBL" id="JANGAC010000016">
    <property type="protein sequence ID" value="MCQ4924851.1"/>
    <property type="molecule type" value="Genomic_DNA"/>
</dbReference>
<dbReference type="RefSeq" id="WP_256312441.1">
    <property type="nucleotide sequence ID" value="NZ_JANGAC010000016.1"/>
</dbReference>
<feature type="transmembrane region" description="Helical" evidence="1">
    <location>
        <begin position="178"/>
        <end position="199"/>
    </location>
</feature>
<gene>
    <name evidence="2" type="ORF">NE686_17245</name>
</gene>
<keyword evidence="3" id="KW-1185">Reference proteome</keyword>
<evidence type="ECO:0000313" key="3">
    <source>
        <dbReference type="Proteomes" id="UP001524478"/>
    </source>
</evidence>
<keyword evidence="1" id="KW-1133">Transmembrane helix</keyword>
<evidence type="ECO:0000256" key="1">
    <source>
        <dbReference type="SAM" id="Phobius"/>
    </source>
</evidence>
<dbReference type="Proteomes" id="UP001524478">
    <property type="component" value="Unassembled WGS sequence"/>
</dbReference>
<comment type="caution">
    <text evidence="2">The sequence shown here is derived from an EMBL/GenBank/DDBJ whole genome shotgun (WGS) entry which is preliminary data.</text>
</comment>
<proteinExistence type="predicted"/>
<evidence type="ECO:0000313" key="2">
    <source>
        <dbReference type="EMBL" id="MCQ4924851.1"/>
    </source>
</evidence>
<reference evidence="2 3" key="1">
    <citation type="submission" date="2022-06" db="EMBL/GenBank/DDBJ databases">
        <title>Isolation of gut microbiota from human fecal samples.</title>
        <authorList>
            <person name="Pamer E.G."/>
            <person name="Barat B."/>
            <person name="Waligurski E."/>
            <person name="Medina S."/>
            <person name="Paddock L."/>
            <person name="Mostad J."/>
        </authorList>
    </citation>
    <scope>NUCLEOTIDE SEQUENCE [LARGE SCALE GENOMIC DNA]</scope>
    <source>
        <strain evidence="2 3">DFI.7.95</strain>
    </source>
</reference>
<accession>A0ABT1SED6</accession>
<name>A0ABT1SED6_9FIRM</name>